<dbReference type="EMBL" id="CABFOC020000007">
    <property type="protein sequence ID" value="CAH0044686.1"/>
    <property type="molecule type" value="Genomic_DNA"/>
</dbReference>
<dbReference type="Gene3D" id="3.40.532.10">
    <property type="entry name" value="Peptidase C12, ubiquitin carboxyl-terminal hydrolase"/>
    <property type="match status" value="1"/>
</dbReference>
<dbReference type="AlphaFoldDB" id="A0A9N9WA39"/>
<comment type="catalytic activity">
    <reaction evidence="1">
        <text>Thiol-dependent hydrolysis of ester, thioester, amide, peptide and isopeptide bonds formed by the C-terminal Gly of ubiquitin (a 76-residue protein attached to proteins as an intracellular targeting signal).</text>
        <dbReference type="EC" id="3.4.19.12"/>
    </reaction>
</comment>
<dbReference type="Proteomes" id="UP000775872">
    <property type="component" value="Unassembled WGS sequence"/>
</dbReference>
<dbReference type="GO" id="GO:0006511">
    <property type="term" value="P:ubiquitin-dependent protein catabolic process"/>
    <property type="evidence" value="ECO:0007669"/>
    <property type="project" value="InterPro"/>
</dbReference>
<dbReference type="EC" id="3.4.19.12" evidence="3"/>
<sequence>MEYKKHFIALESNPELFTRPFQDLGLSQQLRFHDIWSLSEPELIVTVPRPVLALVLISLTTDNYEASMAAENNDYSTSVGAPVTQDAGIFWLNQTINNAYSDRASPLENEAELEAM</sequence>
<name>A0A9N9WA39_9HYPO</name>
<organism evidence="10 11">
    <name type="scientific">Clonostachys solani</name>
    <dbReference type="NCBI Taxonomy" id="160281"/>
    <lineage>
        <taxon>Eukaryota</taxon>
        <taxon>Fungi</taxon>
        <taxon>Dikarya</taxon>
        <taxon>Ascomycota</taxon>
        <taxon>Pezizomycotina</taxon>
        <taxon>Sordariomycetes</taxon>
        <taxon>Hypocreomycetidae</taxon>
        <taxon>Hypocreales</taxon>
        <taxon>Bionectriaceae</taxon>
        <taxon>Clonostachys</taxon>
    </lineage>
</organism>
<evidence type="ECO:0000256" key="2">
    <source>
        <dbReference type="ARBA" id="ARBA00009326"/>
    </source>
</evidence>
<keyword evidence="4" id="KW-0645">Protease</keyword>
<evidence type="ECO:0000256" key="1">
    <source>
        <dbReference type="ARBA" id="ARBA00000707"/>
    </source>
</evidence>
<dbReference type="SUPFAM" id="SSF54001">
    <property type="entry name" value="Cysteine proteinases"/>
    <property type="match status" value="1"/>
</dbReference>
<keyword evidence="6" id="KW-0378">Hydrolase</keyword>
<comment type="caution">
    <text evidence="10">The sequence shown here is derived from an EMBL/GenBank/DDBJ whole genome shotgun (WGS) entry which is preliminary data.</text>
</comment>
<dbReference type="PANTHER" id="PTHR10589">
    <property type="entry name" value="UBIQUITIN CARBOXYL-TERMINAL HYDROLASE"/>
    <property type="match status" value="1"/>
</dbReference>
<evidence type="ECO:0000256" key="3">
    <source>
        <dbReference type="ARBA" id="ARBA00012759"/>
    </source>
</evidence>
<evidence type="ECO:0000256" key="8">
    <source>
        <dbReference type="PROSITE-ProRule" id="PRU01393"/>
    </source>
</evidence>
<gene>
    <name evidence="10" type="ORF">CSOL1703_00010423</name>
</gene>
<dbReference type="PROSITE" id="PS52048">
    <property type="entry name" value="UCH_DOMAIN"/>
    <property type="match status" value="1"/>
</dbReference>
<evidence type="ECO:0000256" key="6">
    <source>
        <dbReference type="ARBA" id="ARBA00022801"/>
    </source>
</evidence>
<evidence type="ECO:0000259" key="9">
    <source>
        <dbReference type="PROSITE" id="PS52048"/>
    </source>
</evidence>
<proteinExistence type="inferred from homology"/>
<dbReference type="GO" id="GO:0005737">
    <property type="term" value="C:cytoplasm"/>
    <property type="evidence" value="ECO:0007669"/>
    <property type="project" value="TreeGrafter"/>
</dbReference>
<evidence type="ECO:0000313" key="11">
    <source>
        <dbReference type="Proteomes" id="UP000775872"/>
    </source>
</evidence>
<dbReference type="PANTHER" id="PTHR10589:SF17">
    <property type="entry name" value="UBIQUITIN CARBOXYL-TERMINAL HYDROLASE"/>
    <property type="match status" value="1"/>
</dbReference>
<reference evidence="11" key="1">
    <citation type="submission" date="2019-06" db="EMBL/GenBank/DDBJ databases">
        <authorList>
            <person name="Broberg M."/>
        </authorList>
    </citation>
    <scope>NUCLEOTIDE SEQUENCE [LARGE SCALE GENOMIC DNA]</scope>
</reference>
<dbReference type="InterPro" id="IPR001578">
    <property type="entry name" value="Peptidase_C12_UCH"/>
</dbReference>
<dbReference type="GO" id="GO:0004843">
    <property type="term" value="F:cysteine-type deubiquitinase activity"/>
    <property type="evidence" value="ECO:0007669"/>
    <property type="project" value="UniProtKB-EC"/>
</dbReference>
<evidence type="ECO:0000256" key="4">
    <source>
        <dbReference type="ARBA" id="ARBA00022670"/>
    </source>
</evidence>
<evidence type="ECO:0000313" key="10">
    <source>
        <dbReference type="EMBL" id="CAH0044686.1"/>
    </source>
</evidence>
<dbReference type="OrthoDB" id="427186at2759"/>
<dbReference type="GO" id="GO:0016579">
    <property type="term" value="P:protein deubiquitination"/>
    <property type="evidence" value="ECO:0007669"/>
    <property type="project" value="TreeGrafter"/>
</dbReference>
<evidence type="ECO:0000256" key="5">
    <source>
        <dbReference type="ARBA" id="ARBA00022786"/>
    </source>
</evidence>
<keyword evidence="5" id="KW-0833">Ubl conjugation pathway</keyword>
<dbReference type="InterPro" id="IPR038765">
    <property type="entry name" value="Papain-like_cys_pep_sf"/>
</dbReference>
<reference evidence="10 11" key="2">
    <citation type="submission" date="2021-10" db="EMBL/GenBank/DDBJ databases">
        <authorList>
            <person name="Piombo E."/>
        </authorList>
    </citation>
    <scope>NUCLEOTIDE SEQUENCE [LARGE SCALE GENOMIC DNA]</scope>
</reference>
<dbReference type="InterPro" id="IPR036959">
    <property type="entry name" value="Peptidase_C12_UCH_sf"/>
</dbReference>
<comment type="caution">
    <text evidence="8">Lacks conserved residue(s) required for the propagation of feature annotation.</text>
</comment>
<keyword evidence="11" id="KW-1185">Reference proteome</keyword>
<keyword evidence="7" id="KW-0788">Thiol protease</keyword>
<accession>A0A9N9WA39</accession>
<comment type="similarity">
    <text evidence="2 8">Belongs to the peptidase C12 family.</text>
</comment>
<feature type="domain" description="UCH catalytic" evidence="9">
    <location>
        <begin position="6"/>
        <end position="116"/>
    </location>
</feature>
<protein>
    <recommendedName>
        <fullName evidence="3">ubiquitinyl hydrolase 1</fullName>
        <ecNumber evidence="3">3.4.19.12</ecNumber>
    </recommendedName>
</protein>
<dbReference type="Pfam" id="PF01088">
    <property type="entry name" value="Peptidase_C12"/>
    <property type="match status" value="1"/>
</dbReference>
<evidence type="ECO:0000256" key="7">
    <source>
        <dbReference type="ARBA" id="ARBA00022807"/>
    </source>
</evidence>